<evidence type="ECO:0000259" key="2">
    <source>
        <dbReference type="Pfam" id="PF13472"/>
    </source>
</evidence>
<dbReference type="PANTHER" id="PTHR37834">
    <property type="entry name" value="GDSL-LIKE LIPASE/ACYLHYDROLASE DOMAIN PROTEIN (AFU_ORTHOLOGUE AFUA_2G00620)"/>
    <property type="match status" value="1"/>
</dbReference>
<protein>
    <recommendedName>
        <fullName evidence="2">SGNH hydrolase-type esterase domain-containing protein</fullName>
    </recommendedName>
</protein>
<evidence type="ECO:0000256" key="1">
    <source>
        <dbReference type="SAM" id="Phobius"/>
    </source>
</evidence>
<accession>A0A9X0DKM7</accession>
<proteinExistence type="predicted"/>
<dbReference type="AlphaFoldDB" id="A0A9X0DKM7"/>
<organism evidence="3 4">
    <name type="scientific">Sclerotinia nivalis</name>
    <dbReference type="NCBI Taxonomy" id="352851"/>
    <lineage>
        <taxon>Eukaryota</taxon>
        <taxon>Fungi</taxon>
        <taxon>Dikarya</taxon>
        <taxon>Ascomycota</taxon>
        <taxon>Pezizomycotina</taxon>
        <taxon>Leotiomycetes</taxon>
        <taxon>Helotiales</taxon>
        <taxon>Sclerotiniaceae</taxon>
        <taxon>Sclerotinia</taxon>
    </lineage>
</organism>
<keyword evidence="4" id="KW-1185">Reference proteome</keyword>
<evidence type="ECO:0000313" key="3">
    <source>
        <dbReference type="EMBL" id="KAJ8067081.1"/>
    </source>
</evidence>
<evidence type="ECO:0000313" key="4">
    <source>
        <dbReference type="Proteomes" id="UP001152300"/>
    </source>
</evidence>
<gene>
    <name evidence="3" type="ORF">OCU04_004460</name>
</gene>
<dbReference type="Gene3D" id="2.60.120.260">
    <property type="entry name" value="Galactose-binding domain-like"/>
    <property type="match status" value="1"/>
</dbReference>
<dbReference type="OrthoDB" id="426133at2759"/>
<feature type="transmembrane region" description="Helical" evidence="1">
    <location>
        <begin position="20"/>
        <end position="39"/>
    </location>
</feature>
<dbReference type="InterPro" id="IPR036514">
    <property type="entry name" value="SGNH_hydro_sf"/>
</dbReference>
<comment type="caution">
    <text evidence="3">The sequence shown here is derived from an EMBL/GenBank/DDBJ whole genome shotgun (WGS) entry which is preliminary data.</text>
</comment>
<dbReference type="Proteomes" id="UP001152300">
    <property type="component" value="Unassembled WGS sequence"/>
</dbReference>
<keyword evidence="1" id="KW-0812">Transmembrane</keyword>
<feature type="domain" description="SGNH hydrolase-type esterase" evidence="2">
    <location>
        <begin position="190"/>
        <end position="335"/>
    </location>
</feature>
<dbReference type="InterPro" id="IPR052762">
    <property type="entry name" value="PCW_deacetylase/CE"/>
</dbReference>
<dbReference type="Gene3D" id="3.40.50.1110">
    <property type="entry name" value="SGNH hydrolase"/>
    <property type="match status" value="1"/>
</dbReference>
<keyword evidence="1" id="KW-1133">Transmembrane helix</keyword>
<dbReference type="CDD" id="cd01831">
    <property type="entry name" value="Endoglucanase_E_like"/>
    <property type="match status" value="1"/>
</dbReference>
<dbReference type="PANTHER" id="PTHR37834:SF2">
    <property type="entry name" value="ESTERASE, SGNH HYDROLASE-TYPE"/>
    <property type="match status" value="1"/>
</dbReference>
<dbReference type="InterPro" id="IPR013830">
    <property type="entry name" value="SGNH_hydro"/>
</dbReference>
<sequence>MLYVFRFVLTDVALVLKMKFSMVSTTVLFMAGVVTATIWQNDQVRITNYPDTKIDLDSYNFTSYPPSTPELSYKGRWDSKYVSWWSAPGLKFGFTGQEVAITFGPLTSDTVLIGYRVNGQDWQFTNITTSATHLLVSPESPAIDVPWPINPSTFELRVTNWAYGVQISAVLLSKGESLIKIPNYSRSIEFIGDSLSSGYTATLEGLSSFTYGMGAGLGNTEYSITAYPGICLYDQLCFGNTRGMFHQWYYTSDTSPRAAQIWGDKPEFWDFSKQDDPDFVVINLGTNDSNEANNVTSAEYVAQYTLLIEGIHAVWPNAQVIIMSLWEGFFAYGNSYAQAQGFTTEIYNIYQYFNSQEYLSNPILYNPHTNSTYPSNKTSAPFVSYFNTTGLMQHNDIGPAYHPTDVGHVKIASHLIQYVRLKFGWELYATGPEVFHDTLYWNDNQSY</sequence>
<dbReference type="GO" id="GO:0052689">
    <property type="term" value="F:carboxylic ester hydrolase activity"/>
    <property type="evidence" value="ECO:0007669"/>
    <property type="project" value="InterPro"/>
</dbReference>
<reference evidence="3" key="1">
    <citation type="submission" date="2022-11" db="EMBL/GenBank/DDBJ databases">
        <title>Genome Resource of Sclerotinia nivalis Strain SnTB1, a Plant Pathogen Isolated from American Ginseng.</title>
        <authorList>
            <person name="Fan S."/>
        </authorList>
    </citation>
    <scope>NUCLEOTIDE SEQUENCE</scope>
    <source>
        <strain evidence="3">SnTB1</strain>
    </source>
</reference>
<keyword evidence="1" id="KW-0472">Membrane</keyword>
<dbReference type="SUPFAM" id="SSF52266">
    <property type="entry name" value="SGNH hydrolase"/>
    <property type="match status" value="1"/>
</dbReference>
<dbReference type="InterPro" id="IPR037461">
    <property type="entry name" value="CtCE2-like_dom"/>
</dbReference>
<name>A0A9X0DKM7_9HELO</name>
<dbReference type="Pfam" id="PF13472">
    <property type="entry name" value="Lipase_GDSL_2"/>
    <property type="match status" value="1"/>
</dbReference>
<dbReference type="EMBL" id="JAPEIS010000004">
    <property type="protein sequence ID" value="KAJ8067081.1"/>
    <property type="molecule type" value="Genomic_DNA"/>
</dbReference>